<dbReference type="NCBIfam" id="TIGR00229">
    <property type="entry name" value="sensory_box"/>
    <property type="match status" value="1"/>
</dbReference>
<accession>A0A0C3NK67</accession>
<dbReference type="EMBL" id="JPIT01000008">
    <property type="protein sequence ID" value="KIO47014.1"/>
    <property type="molecule type" value="Genomic_DNA"/>
</dbReference>
<dbReference type="InterPro" id="IPR029016">
    <property type="entry name" value="GAF-like_dom_sf"/>
</dbReference>
<dbReference type="InterPro" id="IPR013656">
    <property type="entry name" value="PAS_4"/>
</dbReference>
<dbReference type="Gene3D" id="3.30.450.20">
    <property type="entry name" value="PAS domain"/>
    <property type="match status" value="1"/>
</dbReference>
<evidence type="ECO:0000313" key="5">
    <source>
        <dbReference type="Proteomes" id="UP000031980"/>
    </source>
</evidence>
<comment type="caution">
    <text evidence="2">The sequence shown here is derived from an EMBL/GenBank/DDBJ whole genome shotgun (WGS) entry which is preliminary data.</text>
</comment>
<evidence type="ECO:0000313" key="3">
    <source>
        <dbReference type="EMBL" id="KIO47014.1"/>
    </source>
</evidence>
<dbReference type="CDD" id="cd00130">
    <property type="entry name" value="PAS"/>
    <property type="match status" value="1"/>
</dbReference>
<dbReference type="PROSITE" id="PS50112">
    <property type="entry name" value="PAS"/>
    <property type="match status" value="1"/>
</dbReference>
<dbReference type="OrthoDB" id="1098417at2"/>
<dbReference type="EMBL" id="JPIU01000025">
    <property type="protein sequence ID" value="KIO46607.1"/>
    <property type="molecule type" value="Genomic_DNA"/>
</dbReference>
<dbReference type="SUPFAM" id="SSF55785">
    <property type="entry name" value="PYP-like sensor domain (PAS domain)"/>
    <property type="match status" value="1"/>
</dbReference>
<dbReference type="Proteomes" id="UP000031937">
    <property type="component" value="Unassembled WGS sequence"/>
</dbReference>
<evidence type="ECO:0000259" key="1">
    <source>
        <dbReference type="PROSITE" id="PS50112"/>
    </source>
</evidence>
<gene>
    <name evidence="2" type="ORF">BA92_01675</name>
    <name evidence="3" type="ORF">IE90_03105</name>
</gene>
<dbReference type="RefSeq" id="WP_041502423.1">
    <property type="nucleotide sequence ID" value="NZ_JPIT01000008.1"/>
</dbReference>
<dbReference type="Gene3D" id="3.30.450.40">
    <property type="match status" value="1"/>
</dbReference>
<name>A0A0C3NK67_9PORP</name>
<dbReference type="SMART" id="SM00091">
    <property type="entry name" value="PAS"/>
    <property type="match status" value="1"/>
</dbReference>
<dbReference type="InterPro" id="IPR035965">
    <property type="entry name" value="PAS-like_dom_sf"/>
</dbReference>
<dbReference type="Pfam" id="PF08448">
    <property type="entry name" value="PAS_4"/>
    <property type="match status" value="1"/>
</dbReference>
<dbReference type="Proteomes" id="UP000031980">
    <property type="component" value="Unassembled WGS sequence"/>
</dbReference>
<evidence type="ECO:0000313" key="4">
    <source>
        <dbReference type="Proteomes" id="UP000031937"/>
    </source>
</evidence>
<dbReference type="InterPro" id="IPR000014">
    <property type="entry name" value="PAS"/>
</dbReference>
<evidence type="ECO:0000313" key="2">
    <source>
        <dbReference type="EMBL" id="KIO46607.1"/>
    </source>
</evidence>
<reference evidence="2 5" key="1">
    <citation type="submission" date="2014-07" db="EMBL/GenBank/DDBJ databases">
        <title>Porphyromonadaceae bacterium OUH 308042 = ATCC BAA-2681 = DSM 28342 draft genome.</title>
        <authorList>
            <person name="Sydenham T.V."/>
            <person name="Hasman H."/>
            <person name="Justensen U.S."/>
        </authorList>
    </citation>
    <scope>NUCLEOTIDE SEQUENCE [LARGE SCALE GENOMIC DNA]</scope>
    <source>
        <strain evidence="2 5">OUH 308042</strain>
    </source>
</reference>
<reference evidence="3 4" key="2">
    <citation type="submission" date="2014-07" db="EMBL/GenBank/DDBJ databases">
        <title>Porphyromonadaceae bacterium OUH 334697 = ATCC BAA-2682 = DSM 28341 draft genome.</title>
        <authorList>
            <person name="Sydenham T.V."/>
            <person name="Hasman H."/>
            <person name="Justesen U.S."/>
        </authorList>
    </citation>
    <scope>NUCLEOTIDE SEQUENCE [LARGE SCALE GENOMIC DNA]</scope>
    <source>
        <strain evidence="3 4">OUH 334697</strain>
    </source>
</reference>
<dbReference type="AlphaFoldDB" id="A0A0C3NK67"/>
<keyword evidence="5" id="KW-1185">Reference proteome</keyword>
<organism evidence="2 5">
    <name type="scientific">Sanguibacteroides justesenii</name>
    <dbReference type="NCBI Taxonomy" id="1547597"/>
    <lineage>
        <taxon>Bacteria</taxon>
        <taxon>Pseudomonadati</taxon>
        <taxon>Bacteroidota</taxon>
        <taxon>Bacteroidia</taxon>
        <taxon>Bacteroidales</taxon>
        <taxon>Porphyromonadaceae</taxon>
        <taxon>Sanguibacteroides</taxon>
    </lineage>
</organism>
<protein>
    <recommendedName>
        <fullName evidence="1">PAS domain-containing protein</fullName>
    </recommendedName>
</protein>
<dbReference type="SUPFAM" id="SSF55781">
    <property type="entry name" value="GAF domain-like"/>
    <property type="match status" value="1"/>
</dbReference>
<feature type="domain" description="PAS" evidence="1">
    <location>
        <begin position="178"/>
        <end position="222"/>
    </location>
</feature>
<proteinExistence type="predicted"/>
<sequence length="362" mass="42238">MQNNIHSSDSDFLSALSVLLAANLESEKNIQLALKKLGEHEKADRIHIIDIKHDMSFSISHEWLREGMTSIQNNMSQNIFLLDKKLAKQLDEDNYIYIKNIDDVADPSIKNILKATHVRCALLLPLFISSHLLSFLSLSRVDCKDEWQEEDIRFLIQVASVFSGALEKELILSKLVKHHTLYQDFIENKIDFILRLDRKLHINYSNKRFYSLFGKNPESVLGCKFTELIPALIPYTQDIEDLQDNQELVLSINTPLKKGEETLWMKWHIYSIRLEKNSVELHIIGHDISEYYKEFELFKSELRAFNQNMYPIWLAIKEGLSNCKLSDCNGSMDSIHEKVFAFNHRYEELLLKIDPKFTTHAH</sequence>